<dbReference type="RefSeq" id="WP_062225574.1">
    <property type="nucleotide sequence ID" value="NZ_BBWR01000002.1"/>
</dbReference>
<dbReference type="OrthoDB" id="7907771at2"/>
<dbReference type="EMBL" id="LC066377">
    <property type="protein sequence ID" value="BAT28777.1"/>
    <property type="molecule type" value="Genomic_DNA"/>
</dbReference>
<accession>A0A0N7KY55</accession>
<evidence type="ECO:0000313" key="1">
    <source>
        <dbReference type="EMBL" id="BAT28777.1"/>
    </source>
</evidence>
<proteinExistence type="predicted"/>
<sequence>MSKDALFDIAATLVTIARPGLAHRKIIRKVRERHPAASKKDVVKAAFYAIGAYGEELARNLPRR</sequence>
<dbReference type="AlphaFoldDB" id="A0A0N7KY55"/>
<name>A0A0N7KY55_9HYPH</name>
<protein>
    <submittedName>
        <fullName evidence="1">Uncharacterized protein</fullName>
    </submittedName>
</protein>
<organism evidence="1">
    <name type="scientific">Aureimonas frigidaquae</name>
    <dbReference type="NCBI Taxonomy" id="424757"/>
    <lineage>
        <taxon>Bacteria</taxon>
        <taxon>Pseudomonadati</taxon>
        <taxon>Pseudomonadota</taxon>
        <taxon>Alphaproteobacteria</taxon>
        <taxon>Hyphomicrobiales</taxon>
        <taxon>Aurantimonadaceae</taxon>
        <taxon>Aureimonas</taxon>
    </lineage>
</organism>
<reference evidence="1" key="1">
    <citation type="journal article" date="2015" name="Proc. Natl. Acad. Sci. U.S.A.">
        <title>Bacterial clade with the ribosomal RNA operon on a small plasmid rather than the chromosome.</title>
        <authorList>
            <person name="Anda M."/>
            <person name="Ohtsubo Y."/>
            <person name="Okubo T."/>
            <person name="Sugawara M."/>
            <person name="Nagata Y."/>
            <person name="Tsuda M."/>
            <person name="Minamisawa K."/>
            <person name="Mitsui H."/>
        </authorList>
    </citation>
    <scope>NUCLEOTIDE SEQUENCE</scope>
    <source>
        <strain evidence="1">JCM 14755</strain>
    </source>
</reference>